<name>H2ZLP0_CIOSA</name>
<keyword evidence="2" id="KW-1185">Reference proteome</keyword>
<evidence type="ECO:0000313" key="1">
    <source>
        <dbReference type="Ensembl" id="ENSCSAVP00000018506.1"/>
    </source>
</evidence>
<evidence type="ECO:0000313" key="2">
    <source>
        <dbReference type="Proteomes" id="UP000007875"/>
    </source>
</evidence>
<reference evidence="2" key="1">
    <citation type="submission" date="2003-08" db="EMBL/GenBank/DDBJ databases">
        <authorList>
            <person name="Birren B."/>
            <person name="Nusbaum C."/>
            <person name="Abebe A."/>
            <person name="Abouelleil A."/>
            <person name="Adekoya E."/>
            <person name="Ait-zahra M."/>
            <person name="Allen N."/>
            <person name="Allen T."/>
            <person name="An P."/>
            <person name="Anderson M."/>
            <person name="Anderson S."/>
            <person name="Arachchi H."/>
            <person name="Armbruster J."/>
            <person name="Bachantsang P."/>
            <person name="Baldwin J."/>
            <person name="Barry A."/>
            <person name="Bayul T."/>
            <person name="Blitshsteyn B."/>
            <person name="Bloom T."/>
            <person name="Blye J."/>
            <person name="Boguslavskiy L."/>
            <person name="Borowsky M."/>
            <person name="Boukhgalter B."/>
            <person name="Brunache A."/>
            <person name="Butler J."/>
            <person name="Calixte N."/>
            <person name="Calvo S."/>
            <person name="Camarata J."/>
            <person name="Campo K."/>
            <person name="Chang J."/>
            <person name="Cheshatsang Y."/>
            <person name="Citroen M."/>
            <person name="Collymore A."/>
            <person name="Considine T."/>
            <person name="Cook A."/>
            <person name="Cooke P."/>
            <person name="Corum B."/>
            <person name="Cuomo C."/>
            <person name="David R."/>
            <person name="Dawoe T."/>
            <person name="Degray S."/>
            <person name="Dodge S."/>
            <person name="Dooley K."/>
            <person name="Dorje P."/>
            <person name="Dorjee K."/>
            <person name="Dorris L."/>
            <person name="Duffey N."/>
            <person name="Dupes A."/>
            <person name="Elkins T."/>
            <person name="Engels R."/>
            <person name="Erickson J."/>
            <person name="Farina A."/>
            <person name="Faro S."/>
            <person name="Ferreira P."/>
            <person name="Fischer H."/>
            <person name="Fitzgerald M."/>
            <person name="Foley K."/>
            <person name="Gage D."/>
            <person name="Galagan J."/>
            <person name="Gearin G."/>
            <person name="Gnerre S."/>
            <person name="Gnirke A."/>
            <person name="Goyette A."/>
            <person name="Graham J."/>
            <person name="Grandbois E."/>
            <person name="Gyaltsen K."/>
            <person name="Hafez N."/>
            <person name="Hagopian D."/>
            <person name="Hagos B."/>
            <person name="Hall J."/>
            <person name="Hatcher B."/>
            <person name="Heller A."/>
            <person name="Higgins H."/>
            <person name="Honan T."/>
            <person name="Horn A."/>
            <person name="Houde N."/>
            <person name="Hughes L."/>
            <person name="Hulme W."/>
            <person name="Husby E."/>
            <person name="Iliev I."/>
            <person name="Jaffe D."/>
            <person name="Jones C."/>
            <person name="Kamal M."/>
            <person name="Kamat A."/>
            <person name="Kamvysselis M."/>
            <person name="Karlsson E."/>
            <person name="Kells C."/>
            <person name="Kieu A."/>
            <person name="Kisner P."/>
            <person name="Kodira C."/>
            <person name="Kulbokas E."/>
            <person name="Labutti K."/>
            <person name="Lama D."/>
            <person name="Landers T."/>
            <person name="Leger J."/>
            <person name="Levine S."/>
            <person name="Lewis D."/>
            <person name="Lewis T."/>
            <person name="Lindblad-toh K."/>
            <person name="Liu X."/>
            <person name="Lokyitsang T."/>
            <person name="Lokyitsang Y."/>
            <person name="Lucien O."/>
            <person name="Lui A."/>
            <person name="Ma L.J."/>
            <person name="Mabbitt R."/>
            <person name="Macdonald J."/>
            <person name="Maclean C."/>
            <person name="Major J."/>
            <person name="Manning J."/>
            <person name="Marabella R."/>
            <person name="Maru K."/>
            <person name="Matthews C."/>
            <person name="Mauceli E."/>
            <person name="Mccarthy M."/>
            <person name="Mcdonough S."/>
            <person name="Mcghee T."/>
            <person name="Meldrim J."/>
            <person name="Meneus L."/>
            <person name="Mesirov J."/>
            <person name="Mihalev A."/>
            <person name="Mihova T."/>
            <person name="Mikkelsen T."/>
            <person name="Mlenga V."/>
            <person name="Moru K."/>
            <person name="Mozes J."/>
            <person name="Mulrain L."/>
            <person name="Munson G."/>
            <person name="Naylor J."/>
            <person name="Newes C."/>
            <person name="Nguyen C."/>
            <person name="Nguyen N."/>
            <person name="Nguyen T."/>
            <person name="Nicol R."/>
            <person name="Nielsen C."/>
            <person name="Nizzari M."/>
            <person name="Norbu C."/>
            <person name="Norbu N."/>
            <person name="O'donnell P."/>
            <person name="Okoawo O."/>
            <person name="O'leary S."/>
            <person name="Omotosho B."/>
            <person name="O'neill K."/>
            <person name="Osman S."/>
            <person name="Parker S."/>
            <person name="Perrin D."/>
            <person name="Phunkhang P."/>
            <person name="Piqani B."/>
            <person name="Purcell S."/>
            <person name="Rachupka T."/>
            <person name="Ramasamy U."/>
            <person name="Rameau R."/>
            <person name="Ray V."/>
            <person name="Raymond C."/>
            <person name="Retta R."/>
            <person name="Richardson S."/>
            <person name="Rise C."/>
            <person name="Rodriguez J."/>
            <person name="Rogers J."/>
            <person name="Rogov P."/>
            <person name="Rutman M."/>
            <person name="Schupbach R."/>
            <person name="Seaman C."/>
            <person name="Settipalli S."/>
            <person name="Sharpe T."/>
            <person name="Sheridan J."/>
            <person name="Sherpa N."/>
            <person name="Shi J."/>
            <person name="Smirnov S."/>
            <person name="Smith C."/>
            <person name="Sougnez C."/>
            <person name="Spencer B."/>
            <person name="Stalker J."/>
            <person name="Stange-thomann N."/>
            <person name="Stavropoulos S."/>
            <person name="Stetson K."/>
            <person name="Stone C."/>
            <person name="Stone S."/>
            <person name="Stubbs M."/>
            <person name="Talamas J."/>
            <person name="Tchuinga P."/>
            <person name="Tenzing P."/>
            <person name="Tesfaye S."/>
            <person name="Theodore J."/>
            <person name="Thoulutsang Y."/>
            <person name="Topham K."/>
            <person name="Towey S."/>
            <person name="Tsamla T."/>
            <person name="Tsomo N."/>
            <person name="Vallee D."/>
            <person name="Vassiliev H."/>
            <person name="Venkataraman V."/>
            <person name="Vinson J."/>
            <person name="Vo A."/>
            <person name="Wade C."/>
            <person name="Wang S."/>
            <person name="Wangchuk T."/>
            <person name="Wangdi T."/>
            <person name="Whittaker C."/>
            <person name="Wilkinson J."/>
            <person name="Wu Y."/>
            <person name="Wyman D."/>
            <person name="Yadav S."/>
            <person name="Yang S."/>
            <person name="Yang X."/>
            <person name="Yeager S."/>
            <person name="Yee E."/>
            <person name="Young G."/>
            <person name="Zainoun J."/>
            <person name="Zembeck L."/>
            <person name="Zimmer A."/>
            <person name="Zody M."/>
            <person name="Lander E."/>
        </authorList>
    </citation>
    <scope>NUCLEOTIDE SEQUENCE [LARGE SCALE GENOMIC DNA]</scope>
</reference>
<dbReference type="Ensembl" id="ENSCSAVT00000018706.1">
    <property type="protein sequence ID" value="ENSCSAVP00000018506.1"/>
    <property type="gene ID" value="ENSCSAVG00000010859.1"/>
</dbReference>
<reference evidence="1" key="3">
    <citation type="submission" date="2025-09" db="UniProtKB">
        <authorList>
            <consortium name="Ensembl"/>
        </authorList>
    </citation>
    <scope>IDENTIFICATION</scope>
</reference>
<protein>
    <submittedName>
        <fullName evidence="1">Uncharacterized protein</fullName>
    </submittedName>
</protein>
<dbReference type="GeneTree" id="ENSGT00940000156897"/>
<dbReference type="AlphaFoldDB" id="H2ZLP0"/>
<reference evidence="1" key="2">
    <citation type="submission" date="2025-08" db="UniProtKB">
        <authorList>
            <consortium name="Ensembl"/>
        </authorList>
    </citation>
    <scope>IDENTIFICATION</scope>
</reference>
<dbReference type="HOGENOM" id="CLU_2605340_0_0_1"/>
<sequence>MSCIEGRSVWSSAMRDIGLKTVRIKPITHLPKLIAKEEFYYREPQSKMISLNTSVLCILSMKGCSVQLTSSRKSLNFQY</sequence>
<organism evidence="1 2">
    <name type="scientific">Ciona savignyi</name>
    <name type="common">Pacific transparent sea squirt</name>
    <dbReference type="NCBI Taxonomy" id="51511"/>
    <lineage>
        <taxon>Eukaryota</taxon>
        <taxon>Metazoa</taxon>
        <taxon>Chordata</taxon>
        <taxon>Tunicata</taxon>
        <taxon>Ascidiacea</taxon>
        <taxon>Phlebobranchia</taxon>
        <taxon>Cionidae</taxon>
        <taxon>Ciona</taxon>
    </lineage>
</organism>
<dbReference type="Proteomes" id="UP000007875">
    <property type="component" value="Unassembled WGS sequence"/>
</dbReference>
<accession>H2ZLP0</accession>
<proteinExistence type="predicted"/>